<reference evidence="6 7" key="1">
    <citation type="submission" date="2020-06" db="EMBL/GenBank/DDBJ databases">
        <title>Genome sequence of Rhizobium sp strain ADMK78.</title>
        <authorList>
            <person name="Rahi P."/>
        </authorList>
    </citation>
    <scope>NUCLEOTIDE SEQUENCE [LARGE SCALE GENOMIC DNA]</scope>
    <source>
        <strain evidence="6 7">ADMK78</strain>
        <plasmid evidence="6 7">pPRADMK78_01</plasmid>
    </source>
</reference>
<dbReference type="InterPro" id="IPR005471">
    <property type="entry name" value="Tscrpt_reg_IclR_N"/>
</dbReference>
<dbReference type="SUPFAM" id="SSF53822">
    <property type="entry name" value="Periplasmic binding protein-like I"/>
    <property type="match status" value="1"/>
</dbReference>
<dbReference type="EMBL" id="CP058351">
    <property type="protein sequence ID" value="QLF71853.1"/>
    <property type="molecule type" value="Genomic_DNA"/>
</dbReference>
<keyword evidence="6" id="KW-0614">Plasmid</keyword>
<gene>
    <name evidence="6" type="ORF">FE840_019835</name>
</gene>
<dbReference type="InterPro" id="IPR036388">
    <property type="entry name" value="WH-like_DNA-bd_sf"/>
</dbReference>
<dbReference type="Pfam" id="PF09339">
    <property type="entry name" value="HTH_IclR"/>
    <property type="match status" value="1"/>
</dbReference>
<dbReference type="RefSeq" id="WP_138289141.1">
    <property type="nucleotide sequence ID" value="NZ_CP058351.1"/>
</dbReference>
<evidence type="ECO:0000256" key="3">
    <source>
        <dbReference type="ARBA" id="ARBA00022729"/>
    </source>
</evidence>
<dbReference type="Pfam" id="PF13407">
    <property type="entry name" value="Peripla_BP_4"/>
    <property type="match status" value="1"/>
</dbReference>
<geneLocation type="plasmid" evidence="6 7">
    <name>pPRADMK78_01</name>
</geneLocation>
<sequence>MPHHVPTNLSRIAAILGSFDAHNSPRRSAEIVAEVGMSIGTGYGLIRALVKTGWLVRVDHGWIAIGPRARELMYGPLEPAAALSDAPAVIAFKERKVRESDEQTQIGETWRPDLTEVVETSHFALSRPVRIGFANASLSNSWRLGLLASMEYARRLNDKRIADFIKLSADDDASRQTAQIDTLVASGIDLLIVSCPNINNPALNDQLLALSKQGLPIVALDRRPKDPSSLISFVTASDSRIGRMTAQWMVEKLKPGSRIWMLSGIEGASPAIRRQSAALTVFSNSPGVIVEAVSSTDWTEAGGYKAVDRLLEQSDGRLPDGVWCDSGLQGVGSLRRFLKHGGTIPAHTGGDLNGMYKLVLHHKLPFVAVDYPAAMGARAIEVALDVLSGRPVRRRVEVAAPVVMPRGMETPTIRADIWAEAHVRWDLPDEAILSQGPSLRDVKPANVTRRPVR</sequence>
<organism evidence="6 7">
    <name type="scientific">Peteryoungia desertarenae</name>
    <dbReference type="NCBI Taxonomy" id="1813451"/>
    <lineage>
        <taxon>Bacteria</taxon>
        <taxon>Pseudomonadati</taxon>
        <taxon>Pseudomonadota</taxon>
        <taxon>Alphaproteobacteria</taxon>
        <taxon>Hyphomicrobiales</taxon>
        <taxon>Rhizobiaceae</taxon>
        <taxon>Peteryoungia</taxon>
    </lineage>
</organism>
<dbReference type="Gene3D" id="3.40.50.2300">
    <property type="match status" value="2"/>
</dbReference>
<feature type="domain" description="Periplasmic binding protein" evidence="5">
    <location>
        <begin position="131"/>
        <end position="390"/>
    </location>
</feature>
<dbReference type="Proteomes" id="UP000308530">
    <property type="component" value="Plasmid pPRADMK78_01"/>
</dbReference>
<dbReference type="SUPFAM" id="SSF46785">
    <property type="entry name" value="Winged helix' DNA-binding domain"/>
    <property type="match status" value="1"/>
</dbReference>
<protein>
    <submittedName>
        <fullName evidence="6">Substrate-binding domain-containing protein</fullName>
    </submittedName>
</protein>
<name>A0ABX6QTH2_9HYPH</name>
<accession>A0ABX6QTH2</accession>
<dbReference type="InterPro" id="IPR025997">
    <property type="entry name" value="SBP_2_dom"/>
</dbReference>
<dbReference type="InterPro" id="IPR028082">
    <property type="entry name" value="Peripla_BP_I"/>
</dbReference>
<evidence type="ECO:0000256" key="1">
    <source>
        <dbReference type="ARBA" id="ARBA00004196"/>
    </source>
</evidence>
<dbReference type="PANTHER" id="PTHR46847:SF1">
    <property type="entry name" value="D-ALLOSE-BINDING PERIPLASMIC PROTEIN-RELATED"/>
    <property type="match status" value="1"/>
</dbReference>
<dbReference type="Gene3D" id="1.10.10.10">
    <property type="entry name" value="Winged helix-like DNA-binding domain superfamily/Winged helix DNA-binding domain"/>
    <property type="match status" value="1"/>
</dbReference>
<dbReference type="PANTHER" id="PTHR46847">
    <property type="entry name" value="D-ALLOSE-BINDING PERIPLASMIC PROTEIN-RELATED"/>
    <property type="match status" value="1"/>
</dbReference>
<evidence type="ECO:0000259" key="5">
    <source>
        <dbReference type="Pfam" id="PF13407"/>
    </source>
</evidence>
<proteinExistence type="inferred from homology"/>
<evidence type="ECO:0000313" key="7">
    <source>
        <dbReference type="Proteomes" id="UP000308530"/>
    </source>
</evidence>
<dbReference type="InterPro" id="IPR036390">
    <property type="entry name" value="WH_DNA-bd_sf"/>
</dbReference>
<comment type="subcellular location">
    <subcellularLocation>
        <location evidence="1">Cell envelope</location>
    </subcellularLocation>
</comment>
<keyword evidence="7" id="KW-1185">Reference proteome</keyword>
<feature type="domain" description="HTH iclR-type" evidence="4">
    <location>
        <begin position="9"/>
        <end position="58"/>
    </location>
</feature>
<evidence type="ECO:0000313" key="6">
    <source>
        <dbReference type="EMBL" id="QLF71853.1"/>
    </source>
</evidence>
<evidence type="ECO:0000259" key="4">
    <source>
        <dbReference type="Pfam" id="PF09339"/>
    </source>
</evidence>
<keyword evidence="3" id="KW-0732">Signal</keyword>
<evidence type="ECO:0000256" key="2">
    <source>
        <dbReference type="ARBA" id="ARBA00007639"/>
    </source>
</evidence>
<comment type="similarity">
    <text evidence="2">Belongs to the bacterial solute-binding protein 2 family.</text>
</comment>